<organism evidence="1">
    <name type="scientific">marine sediment metagenome</name>
    <dbReference type="NCBI Taxonomy" id="412755"/>
    <lineage>
        <taxon>unclassified sequences</taxon>
        <taxon>metagenomes</taxon>
        <taxon>ecological metagenomes</taxon>
    </lineage>
</organism>
<evidence type="ECO:0000313" key="1">
    <source>
        <dbReference type="EMBL" id="KKL87589.1"/>
    </source>
</evidence>
<comment type="caution">
    <text evidence="1">The sequence shown here is derived from an EMBL/GenBank/DDBJ whole genome shotgun (WGS) entry which is preliminary data.</text>
</comment>
<gene>
    <name evidence="1" type="ORF">LCGC14_1933210</name>
</gene>
<dbReference type="Gene3D" id="3.40.140.10">
    <property type="entry name" value="Cytidine Deaminase, domain 2"/>
    <property type="match status" value="1"/>
</dbReference>
<accession>A0A0F9FMH1</accession>
<name>A0A0F9FMH1_9ZZZZ</name>
<dbReference type="AlphaFoldDB" id="A0A0F9FMH1"/>
<protein>
    <submittedName>
        <fullName evidence="1">Uncharacterized protein</fullName>
    </submittedName>
</protein>
<proteinExistence type="predicted"/>
<reference evidence="1" key="1">
    <citation type="journal article" date="2015" name="Nature">
        <title>Complex archaea that bridge the gap between prokaryotes and eukaryotes.</title>
        <authorList>
            <person name="Spang A."/>
            <person name="Saw J.H."/>
            <person name="Jorgensen S.L."/>
            <person name="Zaremba-Niedzwiedzka K."/>
            <person name="Martijn J."/>
            <person name="Lind A.E."/>
            <person name="van Eijk R."/>
            <person name="Schleper C."/>
            <person name="Guy L."/>
            <person name="Ettema T.J."/>
        </authorList>
    </citation>
    <scope>NUCLEOTIDE SEQUENCE</scope>
</reference>
<dbReference type="EMBL" id="LAZR01020797">
    <property type="protein sequence ID" value="KKL87589.1"/>
    <property type="molecule type" value="Genomic_DNA"/>
</dbReference>
<sequence length="351" mass="40473">MPVEMWQSLWQLTALSNNEWIAYLIGKLEDGKALIEEVYFPEQTVTGTSCEVPTEVQAKPNTIGAIHSHVGMGAFWSKTDEDHANWPIEIVLNRKGDYKALMRVKLDCSRWSRVECKLTISASLPSRAMLESLEESIKKGKEHEKPTAITVYQTPVAIQRGGYQNAYASWCNVCQKMHGLPKCQETCAICGNPEWANHECPTERCQECRTWHRPSEVSVLLMILFLPMEAYTTDWSKFLPPVRSGLGPVELGCIVRGPGLQSTGRWVPGGYRRGANGLRQPILRPQMRQCWDVHFWATYLVHETTLGGIRAVYVKRTWERWYSRRWKEKRAYKDCRRFGKAWKKHLRKSQE</sequence>
<dbReference type="SUPFAM" id="SSF102712">
    <property type="entry name" value="JAB1/MPN domain"/>
    <property type="match status" value="1"/>
</dbReference>